<keyword evidence="4" id="KW-1185">Reference proteome</keyword>
<dbReference type="OrthoDB" id="2326446at2759"/>
<name>A0A9N9LK60_9HELO</name>
<evidence type="ECO:0000313" key="4">
    <source>
        <dbReference type="Proteomes" id="UP000701801"/>
    </source>
</evidence>
<sequence length="281" mass="31606">MLCGKSRTNSASQWGKPHPSAKSTFIIQISSIIKPSVSFSKTTITSPSRIQLIPWDPNSEEHINRLILQRLACGWGAENVRETWCKQQQEGHKSLHWIVLKPTPQTPLQLTTHLSSFPQESTPLPYPTSPNTPHSSHSLSEDYESFIPIGHISLDADEADPPGKLSYDLKNVFRITAFYISKPLQGLKVGSLAMDEVERMARGRGRKALVLSTAADEYPGREEKFVAMGKMLPVHSVSKWYARRGYELYKTVEEAWFDIDSTGKTWHISAVFMKRDIGGQL</sequence>
<dbReference type="Pfam" id="PF00583">
    <property type="entry name" value="Acetyltransf_1"/>
    <property type="match status" value="1"/>
</dbReference>
<dbReference type="SUPFAM" id="SSF55729">
    <property type="entry name" value="Acyl-CoA N-acyltransferases (Nat)"/>
    <property type="match status" value="1"/>
</dbReference>
<reference evidence="3" key="1">
    <citation type="submission" date="2021-07" db="EMBL/GenBank/DDBJ databases">
        <authorList>
            <person name="Durling M."/>
        </authorList>
    </citation>
    <scope>NUCLEOTIDE SEQUENCE</scope>
</reference>
<dbReference type="Proteomes" id="UP000701801">
    <property type="component" value="Unassembled WGS sequence"/>
</dbReference>
<dbReference type="InterPro" id="IPR016181">
    <property type="entry name" value="Acyl_CoA_acyltransferase"/>
</dbReference>
<feature type="region of interest" description="Disordered" evidence="1">
    <location>
        <begin position="118"/>
        <end position="139"/>
    </location>
</feature>
<feature type="domain" description="N-acetyltransferase" evidence="2">
    <location>
        <begin position="112"/>
        <end position="278"/>
    </location>
</feature>
<proteinExistence type="predicted"/>
<organism evidence="3 4">
    <name type="scientific">Hymenoscyphus albidus</name>
    <dbReference type="NCBI Taxonomy" id="595503"/>
    <lineage>
        <taxon>Eukaryota</taxon>
        <taxon>Fungi</taxon>
        <taxon>Dikarya</taxon>
        <taxon>Ascomycota</taxon>
        <taxon>Pezizomycotina</taxon>
        <taxon>Leotiomycetes</taxon>
        <taxon>Helotiales</taxon>
        <taxon>Helotiaceae</taxon>
        <taxon>Hymenoscyphus</taxon>
    </lineage>
</organism>
<dbReference type="AlphaFoldDB" id="A0A9N9LK60"/>
<dbReference type="PROSITE" id="PS51186">
    <property type="entry name" value="GNAT"/>
    <property type="match status" value="1"/>
</dbReference>
<dbReference type="Gene3D" id="3.40.630.30">
    <property type="match status" value="1"/>
</dbReference>
<comment type="caution">
    <text evidence="3">The sequence shown here is derived from an EMBL/GenBank/DDBJ whole genome shotgun (WGS) entry which is preliminary data.</text>
</comment>
<evidence type="ECO:0000313" key="3">
    <source>
        <dbReference type="EMBL" id="CAG8973011.1"/>
    </source>
</evidence>
<dbReference type="EMBL" id="CAJVRM010000059">
    <property type="protein sequence ID" value="CAG8973011.1"/>
    <property type="molecule type" value="Genomic_DNA"/>
</dbReference>
<dbReference type="InterPro" id="IPR000182">
    <property type="entry name" value="GNAT_dom"/>
</dbReference>
<gene>
    <name evidence="3" type="ORF">HYALB_00007859</name>
</gene>
<protein>
    <recommendedName>
        <fullName evidence="2">N-acetyltransferase domain-containing protein</fullName>
    </recommendedName>
</protein>
<dbReference type="GO" id="GO:0016747">
    <property type="term" value="F:acyltransferase activity, transferring groups other than amino-acyl groups"/>
    <property type="evidence" value="ECO:0007669"/>
    <property type="project" value="InterPro"/>
</dbReference>
<evidence type="ECO:0000256" key="1">
    <source>
        <dbReference type="SAM" id="MobiDB-lite"/>
    </source>
</evidence>
<accession>A0A9N9LK60</accession>
<evidence type="ECO:0000259" key="2">
    <source>
        <dbReference type="PROSITE" id="PS51186"/>
    </source>
</evidence>